<dbReference type="SMART" id="SM00342">
    <property type="entry name" value="HTH_ARAC"/>
    <property type="match status" value="1"/>
</dbReference>
<keyword evidence="2" id="KW-0238">DNA-binding</keyword>
<accession>A0A7H9E729</accession>
<dbReference type="GO" id="GO:0003700">
    <property type="term" value="F:DNA-binding transcription factor activity"/>
    <property type="evidence" value="ECO:0007669"/>
    <property type="project" value="InterPro"/>
</dbReference>
<protein>
    <submittedName>
        <fullName evidence="5">Helix-turn-helix domain-containing protein</fullName>
    </submittedName>
</protein>
<dbReference type="PANTHER" id="PTHR43280:SF2">
    <property type="entry name" value="HTH-TYPE TRANSCRIPTIONAL REGULATOR EXSA"/>
    <property type="match status" value="1"/>
</dbReference>
<keyword evidence="1" id="KW-0805">Transcription regulation</keyword>
<dbReference type="RefSeq" id="WP_180861705.1">
    <property type="nucleotide sequence ID" value="NZ_CP047415.1"/>
</dbReference>
<dbReference type="Gene3D" id="1.10.10.60">
    <property type="entry name" value="Homeodomain-like"/>
    <property type="match status" value="2"/>
</dbReference>
<name>A0A7H9E729_9LACO</name>
<evidence type="ECO:0000313" key="6">
    <source>
        <dbReference type="Proteomes" id="UP000510660"/>
    </source>
</evidence>
<proteinExistence type="predicted"/>
<feature type="domain" description="HTH araC/xylS-type" evidence="4">
    <location>
        <begin position="176"/>
        <end position="274"/>
    </location>
</feature>
<dbReference type="InterPro" id="IPR014710">
    <property type="entry name" value="RmlC-like_jellyroll"/>
</dbReference>
<sequence length="278" mass="32104">MYKHEVVVATKGLPFKVIIHKHSVIQIVRHWHRSVEINFTIHGDGDYFVSGKKTHISDGEFIVINSNEVHGVENIGPGDKRRSLTLLIPWDVLEKLKPNFDQYLILSQSSNPTDMAKIKNELNAIYQAWTTLPEETAHLEVLGHFYLLMSELFQRFLVKKNNLLYYKSEKSQSKVKKIIGYLDEHYQENLSLDIVASNFGFSRGYMARFFKKEVGQGVMSYLQLIRLSHAYEQLISSDKSIEYIATSSGYPNTKSFERTFKAVYKTAPNKYRKSLQGN</sequence>
<dbReference type="Gene3D" id="2.60.120.10">
    <property type="entry name" value="Jelly Rolls"/>
    <property type="match status" value="1"/>
</dbReference>
<evidence type="ECO:0000256" key="1">
    <source>
        <dbReference type="ARBA" id="ARBA00023015"/>
    </source>
</evidence>
<dbReference type="PANTHER" id="PTHR43280">
    <property type="entry name" value="ARAC-FAMILY TRANSCRIPTIONAL REGULATOR"/>
    <property type="match status" value="1"/>
</dbReference>
<reference evidence="5 6" key="1">
    <citation type="submission" date="2020-01" db="EMBL/GenBank/DDBJ databases">
        <title>Complete and circular genome sequences of six lactobacillus isolates from horses.</title>
        <authorList>
            <person name="Hassan H.M."/>
        </authorList>
    </citation>
    <scope>NUCLEOTIDE SEQUENCE [LARGE SCALE GENOMIC DNA]</scope>
    <source>
        <strain evidence="5 6">1D</strain>
    </source>
</reference>
<dbReference type="InterPro" id="IPR011051">
    <property type="entry name" value="RmlC_Cupin_sf"/>
</dbReference>
<dbReference type="Pfam" id="PF12833">
    <property type="entry name" value="HTH_18"/>
    <property type="match status" value="1"/>
</dbReference>
<evidence type="ECO:0000313" key="5">
    <source>
        <dbReference type="EMBL" id="QLL73438.1"/>
    </source>
</evidence>
<dbReference type="Proteomes" id="UP000510660">
    <property type="component" value="Chromosome"/>
</dbReference>
<dbReference type="PROSITE" id="PS01124">
    <property type="entry name" value="HTH_ARAC_FAMILY_2"/>
    <property type="match status" value="1"/>
</dbReference>
<evidence type="ECO:0000259" key="4">
    <source>
        <dbReference type="PROSITE" id="PS01124"/>
    </source>
</evidence>
<gene>
    <name evidence="5" type="ORF">GTO85_03160</name>
</gene>
<dbReference type="EMBL" id="CP047415">
    <property type="protein sequence ID" value="QLL73438.1"/>
    <property type="molecule type" value="Genomic_DNA"/>
</dbReference>
<evidence type="ECO:0000256" key="3">
    <source>
        <dbReference type="ARBA" id="ARBA00023163"/>
    </source>
</evidence>
<organism evidence="5 6">
    <name type="scientific">Lactobacillus crispatus</name>
    <dbReference type="NCBI Taxonomy" id="47770"/>
    <lineage>
        <taxon>Bacteria</taxon>
        <taxon>Bacillati</taxon>
        <taxon>Bacillota</taxon>
        <taxon>Bacilli</taxon>
        <taxon>Lactobacillales</taxon>
        <taxon>Lactobacillaceae</taxon>
        <taxon>Lactobacillus</taxon>
    </lineage>
</organism>
<evidence type="ECO:0000256" key="2">
    <source>
        <dbReference type="ARBA" id="ARBA00023125"/>
    </source>
</evidence>
<dbReference type="Pfam" id="PF07883">
    <property type="entry name" value="Cupin_2"/>
    <property type="match status" value="1"/>
</dbReference>
<dbReference type="InterPro" id="IPR009057">
    <property type="entry name" value="Homeodomain-like_sf"/>
</dbReference>
<dbReference type="InterPro" id="IPR013096">
    <property type="entry name" value="Cupin_2"/>
</dbReference>
<dbReference type="SUPFAM" id="SSF46689">
    <property type="entry name" value="Homeodomain-like"/>
    <property type="match status" value="2"/>
</dbReference>
<dbReference type="GO" id="GO:0043565">
    <property type="term" value="F:sequence-specific DNA binding"/>
    <property type="evidence" value="ECO:0007669"/>
    <property type="project" value="InterPro"/>
</dbReference>
<dbReference type="SUPFAM" id="SSF51182">
    <property type="entry name" value="RmlC-like cupins"/>
    <property type="match status" value="1"/>
</dbReference>
<keyword evidence="3" id="KW-0804">Transcription</keyword>
<dbReference type="InterPro" id="IPR018060">
    <property type="entry name" value="HTH_AraC"/>
</dbReference>
<dbReference type="AlphaFoldDB" id="A0A7H9E729"/>